<keyword evidence="2" id="KW-1133">Transmembrane helix</keyword>
<keyword evidence="2" id="KW-0812">Transmembrane</keyword>
<feature type="compositionally biased region" description="Basic and acidic residues" evidence="1">
    <location>
        <begin position="85"/>
        <end position="94"/>
    </location>
</feature>
<comment type="caution">
    <text evidence="3">The sequence shown here is derived from an EMBL/GenBank/DDBJ whole genome shotgun (WGS) entry which is preliminary data.</text>
</comment>
<evidence type="ECO:0000313" key="3">
    <source>
        <dbReference type="EMBL" id="MFD0691496.1"/>
    </source>
</evidence>
<organism evidence="3 4">
    <name type="scientific">Actinomadura fibrosa</name>
    <dbReference type="NCBI Taxonomy" id="111802"/>
    <lineage>
        <taxon>Bacteria</taxon>
        <taxon>Bacillati</taxon>
        <taxon>Actinomycetota</taxon>
        <taxon>Actinomycetes</taxon>
        <taxon>Streptosporangiales</taxon>
        <taxon>Thermomonosporaceae</taxon>
        <taxon>Actinomadura</taxon>
    </lineage>
</organism>
<proteinExistence type="predicted"/>
<feature type="compositionally biased region" description="Basic and acidic residues" evidence="1">
    <location>
        <begin position="104"/>
        <end position="139"/>
    </location>
</feature>
<accession>A0ABW2Y5D0</accession>
<feature type="transmembrane region" description="Helical" evidence="2">
    <location>
        <begin position="20"/>
        <end position="38"/>
    </location>
</feature>
<keyword evidence="2" id="KW-0472">Membrane</keyword>
<dbReference type="Proteomes" id="UP001597063">
    <property type="component" value="Unassembled WGS sequence"/>
</dbReference>
<dbReference type="EMBL" id="JBHTGP010000031">
    <property type="protein sequence ID" value="MFD0691496.1"/>
    <property type="molecule type" value="Genomic_DNA"/>
</dbReference>
<evidence type="ECO:0000313" key="4">
    <source>
        <dbReference type="Proteomes" id="UP001597063"/>
    </source>
</evidence>
<keyword evidence="4" id="KW-1185">Reference proteome</keyword>
<name>A0ABW2Y5D0_9ACTN</name>
<dbReference type="RefSeq" id="WP_131755857.1">
    <property type="nucleotide sequence ID" value="NZ_CAACUY010000009.1"/>
</dbReference>
<gene>
    <name evidence="3" type="ORF">ACFQZM_43890</name>
</gene>
<reference evidence="4" key="1">
    <citation type="journal article" date="2019" name="Int. J. Syst. Evol. Microbiol.">
        <title>The Global Catalogue of Microorganisms (GCM) 10K type strain sequencing project: providing services to taxonomists for standard genome sequencing and annotation.</title>
        <authorList>
            <consortium name="The Broad Institute Genomics Platform"/>
            <consortium name="The Broad Institute Genome Sequencing Center for Infectious Disease"/>
            <person name="Wu L."/>
            <person name="Ma J."/>
        </authorList>
    </citation>
    <scope>NUCLEOTIDE SEQUENCE [LARGE SCALE GENOMIC DNA]</scope>
    <source>
        <strain evidence="4">JCM 9371</strain>
    </source>
</reference>
<feature type="region of interest" description="Disordered" evidence="1">
    <location>
        <begin position="45"/>
        <end position="139"/>
    </location>
</feature>
<sequence>MLATVMADPVLANTAPRGTLFGLWLIPVVVVLGLLVRFPMLTQASSRKLHPKRRRDQDNHRGAEQGGFYAYTPGMYSHSYPPGEVKYEDGEPGTRHHGAAGPESQDRKVAGERNRTVNASEHDALERIDTPDPRGRSTR</sequence>
<evidence type="ECO:0000256" key="1">
    <source>
        <dbReference type="SAM" id="MobiDB-lite"/>
    </source>
</evidence>
<evidence type="ECO:0000256" key="2">
    <source>
        <dbReference type="SAM" id="Phobius"/>
    </source>
</evidence>
<protein>
    <submittedName>
        <fullName evidence="3">Uncharacterized protein</fullName>
    </submittedName>
</protein>